<dbReference type="PROSITE" id="PS50850">
    <property type="entry name" value="MFS"/>
    <property type="match status" value="1"/>
</dbReference>
<feature type="transmembrane region" description="Helical" evidence="6">
    <location>
        <begin position="512"/>
        <end position="532"/>
    </location>
</feature>
<evidence type="ECO:0000256" key="4">
    <source>
        <dbReference type="ARBA" id="ARBA00022989"/>
    </source>
</evidence>
<feature type="transmembrane region" description="Helical" evidence="6">
    <location>
        <begin position="429"/>
        <end position="455"/>
    </location>
</feature>
<proteinExistence type="inferred from homology"/>
<name>A0A6A6QG28_9PEZI</name>
<feature type="transmembrane region" description="Helical" evidence="6">
    <location>
        <begin position="128"/>
        <end position="152"/>
    </location>
</feature>
<dbReference type="EMBL" id="MU004196">
    <property type="protein sequence ID" value="KAF2491141.1"/>
    <property type="molecule type" value="Genomic_DNA"/>
</dbReference>
<feature type="transmembrane region" description="Helical" evidence="6">
    <location>
        <begin position="401"/>
        <end position="422"/>
    </location>
</feature>
<gene>
    <name evidence="8" type="ORF">BU16DRAFT_144471</name>
</gene>
<dbReference type="CDD" id="cd17502">
    <property type="entry name" value="MFS_Azr1_MDR_like"/>
    <property type="match status" value="1"/>
</dbReference>
<keyword evidence="4 6" id="KW-1133">Transmembrane helix</keyword>
<keyword evidence="3 6" id="KW-0812">Transmembrane</keyword>
<feature type="transmembrane region" description="Helical" evidence="6">
    <location>
        <begin position="230"/>
        <end position="252"/>
    </location>
</feature>
<feature type="transmembrane region" description="Helical" evidence="6">
    <location>
        <begin position="191"/>
        <end position="210"/>
    </location>
</feature>
<evidence type="ECO:0000256" key="1">
    <source>
        <dbReference type="ARBA" id="ARBA00004141"/>
    </source>
</evidence>
<organism evidence="8 9">
    <name type="scientific">Lophium mytilinum</name>
    <dbReference type="NCBI Taxonomy" id="390894"/>
    <lineage>
        <taxon>Eukaryota</taxon>
        <taxon>Fungi</taxon>
        <taxon>Dikarya</taxon>
        <taxon>Ascomycota</taxon>
        <taxon>Pezizomycotina</taxon>
        <taxon>Dothideomycetes</taxon>
        <taxon>Pleosporomycetidae</taxon>
        <taxon>Mytilinidiales</taxon>
        <taxon>Mytilinidiaceae</taxon>
        <taxon>Lophium</taxon>
    </lineage>
</organism>
<dbReference type="InterPro" id="IPR011701">
    <property type="entry name" value="MFS"/>
</dbReference>
<dbReference type="AlphaFoldDB" id="A0A6A6QG28"/>
<feature type="transmembrane region" description="Helical" evidence="6">
    <location>
        <begin position="341"/>
        <end position="361"/>
    </location>
</feature>
<reference evidence="8" key="1">
    <citation type="journal article" date="2020" name="Stud. Mycol.">
        <title>101 Dothideomycetes genomes: a test case for predicting lifestyles and emergence of pathogens.</title>
        <authorList>
            <person name="Haridas S."/>
            <person name="Albert R."/>
            <person name="Binder M."/>
            <person name="Bloem J."/>
            <person name="Labutti K."/>
            <person name="Salamov A."/>
            <person name="Andreopoulos B."/>
            <person name="Baker S."/>
            <person name="Barry K."/>
            <person name="Bills G."/>
            <person name="Bluhm B."/>
            <person name="Cannon C."/>
            <person name="Castanera R."/>
            <person name="Culley D."/>
            <person name="Daum C."/>
            <person name="Ezra D."/>
            <person name="Gonzalez J."/>
            <person name="Henrissat B."/>
            <person name="Kuo A."/>
            <person name="Liang C."/>
            <person name="Lipzen A."/>
            <person name="Lutzoni F."/>
            <person name="Magnuson J."/>
            <person name="Mondo S."/>
            <person name="Nolan M."/>
            <person name="Ohm R."/>
            <person name="Pangilinan J."/>
            <person name="Park H.-J."/>
            <person name="Ramirez L."/>
            <person name="Alfaro M."/>
            <person name="Sun H."/>
            <person name="Tritt A."/>
            <person name="Yoshinaga Y."/>
            <person name="Zwiers L.-H."/>
            <person name="Turgeon B."/>
            <person name="Goodwin S."/>
            <person name="Spatafora J."/>
            <person name="Crous P."/>
            <person name="Grigoriev I."/>
        </authorList>
    </citation>
    <scope>NUCLEOTIDE SEQUENCE</scope>
    <source>
        <strain evidence="8">CBS 269.34</strain>
    </source>
</reference>
<feature type="domain" description="Major facilitator superfamily (MFS) profile" evidence="7">
    <location>
        <begin position="38"/>
        <end position="498"/>
    </location>
</feature>
<dbReference type="PANTHER" id="PTHR23501:SF193">
    <property type="entry name" value="MULTIDRUG TRANSPORTER, PUTATIVE (AFU_ORTHOLOGUE AFUA_8G00940)-RELATED"/>
    <property type="match status" value="1"/>
</dbReference>
<evidence type="ECO:0000256" key="2">
    <source>
        <dbReference type="ARBA" id="ARBA00007520"/>
    </source>
</evidence>
<evidence type="ECO:0000259" key="7">
    <source>
        <dbReference type="PROSITE" id="PS50850"/>
    </source>
</evidence>
<dbReference type="PRINTS" id="PR01036">
    <property type="entry name" value="TCRTETB"/>
</dbReference>
<comment type="subcellular location">
    <subcellularLocation>
        <location evidence="1">Membrane</location>
        <topology evidence="1">Multi-pass membrane protein</topology>
    </subcellularLocation>
</comment>
<keyword evidence="5 6" id="KW-0472">Membrane</keyword>
<feature type="transmembrane region" description="Helical" evidence="6">
    <location>
        <begin position="368"/>
        <end position="389"/>
    </location>
</feature>
<feature type="transmembrane region" description="Helical" evidence="6">
    <location>
        <begin position="159"/>
        <end position="179"/>
    </location>
</feature>
<feature type="transmembrane region" description="Helical" evidence="6">
    <location>
        <begin position="35"/>
        <end position="60"/>
    </location>
</feature>
<evidence type="ECO:0000256" key="3">
    <source>
        <dbReference type="ARBA" id="ARBA00022692"/>
    </source>
</evidence>
<dbReference type="Pfam" id="PF07690">
    <property type="entry name" value="MFS_1"/>
    <property type="match status" value="1"/>
</dbReference>
<keyword evidence="9" id="KW-1185">Reference proteome</keyword>
<evidence type="ECO:0000256" key="6">
    <source>
        <dbReference type="SAM" id="Phobius"/>
    </source>
</evidence>
<feature type="transmembrane region" description="Helical" evidence="6">
    <location>
        <begin position="301"/>
        <end position="321"/>
    </location>
</feature>
<accession>A0A6A6QG28</accession>
<evidence type="ECO:0000313" key="9">
    <source>
        <dbReference type="Proteomes" id="UP000799750"/>
    </source>
</evidence>
<dbReference type="Gene3D" id="1.20.1250.20">
    <property type="entry name" value="MFS general substrate transporter like domains"/>
    <property type="match status" value="2"/>
</dbReference>
<dbReference type="PANTHER" id="PTHR23501">
    <property type="entry name" value="MAJOR FACILITATOR SUPERFAMILY"/>
    <property type="match status" value="1"/>
</dbReference>
<dbReference type="OrthoDB" id="10021397at2759"/>
<evidence type="ECO:0000256" key="5">
    <source>
        <dbReference type="ARBA" id="ARBA00023136"/>
    </source>
</evidence>
<sequence>MDDSKESTASDGTATATAIEVKMKGEPQYLTSVKLYSVVAAVCLAGFLSCLDIAVIATAIPSITSHFHTTADIGWYGAAYPLSTCALQPLTGKLATIFPLRWVFQAFFTTFLLGSLICGAATSSSMFIVGRAIAGIGSAGIASGGMSIVTIVSPPALRALFMGMVMSVMSIGLVVSPIIGGALTEHVSWRWCFYINLPTGAVTIAVLLVFLHPPREELPQGRSVVQKIQLLDLGGCVLFAGSMVMLFLALQWGGNEYAWGSATIIGLFVGFAVVAVLFFAWEKYRGDTAMIPFSLMKRRSIYVCFFYIVFLGGTNVVPTYYLPEWFQVVKGVGPTASGIRMLPTVGMQTIAMITTGILARFLKYLNPIMIFGTAVVCLASGLFTLLTAFGTNANRWATFQVLQGLGMGSALQMPMLLIPSILKDKPADIPLAISLIMFGQFFGNAIFQAIAAALYHNGVVKNLRIGASLDAVQISQLLTAGNVEIRSVVGQYFPDKLRAVLRAYSGAITETFWLELAGGIGAFVICFGLQWVDTRVKAPIAPEAATNGEGVEQFEDGENKV</sequence>
<dbReference type="GO" id="GO:0005886">
    <property type="term" value="C:plasma membrane"/>
    <property type="evidence" value="ECO:0007669"/>
    <property type="project" value="TreeGrafter"/>
</dbReference>
<dbReference type="InterPro" id="IPR036259">
    <property type="entry name" value="MFS_trans_sf"/>
</dbReference>
<dbReference type="SUPFAM" id="SSF103473">
    <property type="entry name" value="MFS general substrate transporter"/>
    <property type="match status" value="2"/>
</dbReference>
<evidence type="ECO:0000313" key="8">
    <source>
        <dbReference type="EMBL" id="KAF2491141.1"/>
    </source>
</evidence>
<dbReference type="InterPro" id="IPR020846">
    <property type="entry name" value="MFS_dom"/>
</dbReference>
<feature type="transmembrane region" description="Helical" evidence="6">
    <location>
        <begin position="102"/>
        <end position="122"/>
    </location>
</feature>
<feature type="transmembrane region" description="Helical" evidence="6">
    <location>
        <begin position="258"/>
        <end position="281"/>
    </location>
</feature>
<dbReference type="Proteomes" id="UP000799750">
    <property type="component" value="Unassembled WGS sequence"/>
</dbReference>
<dbReference type="GO" id="GO:0022857">
    <property type="term" value="F:transmembrane transporter activity"/>
    <property type="evidence" value="ECO:0007669"/>
    <property type="project" value="InterPro"/>
</dbReference>
<protein>
    <submittedName>
        <fullName evidence="8">MFS general substrate transporter</fullName>
    </submittedName>
</protein>
<comment type="similarity">
    <text evidence="2">Belongs to the major facilitator superfamily. TCR/Tet family.</text>
</comment>